<evidence type="ECO:0000313" key="2">
    <source>
        <dbReference type="EMBL" id="RNB50080.1"/>
    </source>
</evidence>
<comment type="caution">
    <text evidence="2">The sequence shown here is derived from an EMBL/GenBank/DDBJ whole genome shotgun (WGS) entry which is preliminary data.</text>
</comment>
<dbReference type="InterPro" id="IPR007345">
    <property type="entry name" value="Polysacch_pyruvyl_Trfase"/>
</dbReference>
<dbReference type="Pfam" id="PF04230">
    <property type="entry name" value="PS_pyruv_trans"/>
    <property type="match status" value="1"/>
</dbReference>
<dbReference type="OrthoDB" id="9811182at2"/>
<feature type="domain" description="Polysaccharide pyruvyl transferase" evidence="1">
    <location>
        <begin position="15"/>
        <end position="325"/>
    </location>
</feature>
<evidence type="ECO:0000313" key="3">
    <source>
        <dbReference type="Proteomes" id="UP000275048"/>
    </source>
</evidence>
<evidence type="ECO:0000259" key="1">
    <source>
        <dbReference type="Pfam" id="PF04230"/>
    </source>
</evidence>
<keyword evidence="3" id="KW-1185">Reference proteome</keyword>
<reference evidence="2 3" key="1">
    <citation type="submission" date="2018-10" db="EMBL/GenBank/DDBJ databases">
        <title>Isolation, diversity and antibacterial activity of antinobacteria from the wheat rhizosphere soil.</title>
        <authorList>
            <person name="Sun T."/>
        </authorList>
    </citation>
    <scope>NUCLEOTIDE SEQUENCE [LARGE SCALE GENOMIC DNA]</scope>
    <source>
        <strain evidence="2 3">SJ-23</strain>
    </source>
</reference>
<dbReference type="GO" id="GO:0016740">
    <property type="term" value="F:transferase activity"/>
    <property type="evidence" value="ECO:0007669"/>
    <property type="project" value="UniProtKB-KW"/>
</dbReference>
<sequence length="384" mass="43279">MSRRVLIKTLPLHSNYGGILQAYALQRVVRDLGCLPVTDTSKPLPLQRRLRRRLWDVRRGIRMSLPARFDWRWRSAREATASQRAFIARHITGGSFVERAYTRRGRALLARRFRTFVVGSDQVWRASYADLPAQFLDVVDDLDGDRPRRMSFAASFGVDDIAEYRDGDRARVAELIRKFDAVSVREAAGVRICRDEFGVHAEQHVDPTMLLPADHYRQLAARAGVAPAPATGRLLVYRLDANDHLERTERELAERLGVPSLELLPTGGPSPSYREYAQNRSAYDLPSIEQWLACFASADFVATDSFHGCVFSILFNRPFVVYANASRGASRFDTLLGIFGLEHHLTSASSTAVDERVFAPDWASVNRVLDAERSRALAYLTANL</sequence>
<proteinExistence type="predicted"/>
<dbReference type="EMBL" id="RHHB01000011">
    <property type="protein sequence ID" value="RNB50080.1"/>
    <property type="molecule type" value="Genomic_DNA"/>
</dbReference>
<dbReference type="Proteomes" id="UP000275048">
    <property type="component" value="Unassembled WGS sequence"/>
</dbReference>
<keyword evidence="2" id="KW-0808">Transferase</keyword>
<dbReference type="RefSeq" id="WP_122936588.1">
    <property type="nucleotide sequence ID" value="NZ_RHHB01000011.1"/>
</dbReference>
<accession>A0A3M8AG33</accession>
<dbReference type="AlphaFoldDB" id="A0A3M8AG33"/>
<organism evidence="2 3">
    <name type="scientific">Agromyces tardus</name>
    <dbReference type="NCBI Taxonomy" id="2583849"/>
    <lineage>
        <taxon>Bacteria</taxon>
        <taxon>Bacillati</taxon>
        <taxon>Actinomycetota</taxon>
        <taxon>Actinomycetes</taxon>
        <taxon>Micrococcales</taxon>
        <taxon>Microbacteriaceae</taxon>
        <taxon>Agromyces</taxon>
    </lineage>
</organism>
<protein>
    <submittedName>
        <fullName evidence="2">Polysaccharide pyruvyl transferase family protein</fullName>
    </submittedName>
</protein>
<name>A0A3M8AG33_9MICO</name>
<gene>
    <name evidence="2" type="ORF">EDM22_08255</name>
</gene>